<evidence type="ECO:0000313" key="11">
    <source>
        <dbReference type="Proteomes" id="UP001139104"/>
    </source>
</evidence>
<comment type="function">
    <text evidence="1">Is involved in generating a small heat-stable compound (Nod), an acylated oligomer of N-acetylglucosamine, that stimulates mitosis in various plant protoplasts.</text>
</comment>
<keyword evidence="4" id="KW-0479">Metal-binding</keyword>
<keyword evidence="5" id="KW-0378">Hydrolase</keyword>
<dbReference type="RefSeq" id="WP_243067063.1">
    <property type="nucleotide sequence ID" value="NZ_JAIVFK010000043.1"/>
</dbReference>
<dbReference type="EMBL" id="JAIVFP010000001">
    <property type="protein sequence ID" value="MCI4683093.1"/>
    <property type="molecule type" value="Genomic_DNA"/>
</dbReference>
<evidence type="ECO:0000256" key="1">
    <source>
        <dbReference type="ARBA" id="ARBA00003236"/>
    </source>
</evidence>
<evidence type="ECO:0000256" key="7">
    <source>
        <dbReference type="SAM" id="MobiDB-lite"/>
    </source>
</evidence>
<feature type="domain" description="NodB homology" evidence="9">
    <location>
        <begin position="58"/>
        <end position="237"/>
    </location>
</feature>
<dbReference type="Proteomes" id="UP001139104">
    <property type="component" value="Unassembled WGS sequence"/>
</dbReference>
<proteinExistence type="inferred from homology"/>
<evidence type="ECO:0000313" key="10">
    <source>
        <dbReference type="EMBL" id="MCI4683093.1"/>
    </source>
</evidence>
<evidence type="ECO:0000259" key="9">
    <source>
        <dbReference type="PROSITE" id="PS51677"/>
    </source>
</evidence>
<keyword evidence="11" id="KW-1185">Reference proteome</keyword>
<feature type="chain" id="PRO_5047449999" description="Chitooligosaccharide deacetylase" evidence="8">
    <location>
        <begin position="23"/>
        <end position="292"/>
    </location>
</feature>
<dbReference type="Pfam" id="PF01522">
    <property type="entry name" value="Polysacc_deac_1"/>
    <property type="match status" value="1"/>
</dbReference>
<dbReference type="InterPro" id="IPR011330">
    <property type="entry name" value="Glyco_hydro/deAcase_b/a-brl"/>
</dbReference>
<dbReference type="Gene3D" id="3.20.20.370">
    <property type="entry name" value="Glycoside hydrolase/deacetylase"/>
    <property type="match status" value="1"/>
</dbReference>
<reference evidence="10" key="1">
    <citation type="journal article" date="2022" name="ISME J.">
        <title>Identification of active gaseous-alkane degraders at natural gas seeps.</title>
        <authorList>
            <person name="Farhan Ul Haque M."/>
            <person name="Hernandez M."/>
            <person name="Crombie A.T."/>
            <person name="Murrell J.C."/>
        </authorList>
    </citation>
    <scope>NUCLEOTIDE SEQUENCE</scope>
    <source>
        <strain evidence="10">PC2</strain>
    </source>
</reference>
<keyword evidence="8" id="KW-0732">Signal</keyword>
<sequence>MWVKRELIAAALTFALCGAARAESCGPRTLGVSRTIAVGAPAHLGLKTYPQTLDLKDHEVVLTFDDGPAPTTRRVLEALEAQCARATFFLIGRNAAAMPQIVRREIADGDTVGSHSNTHSMLRSLPFDKATADIDAGAAAVDKASSGNASKFFRFPGFADSPALLAALDQRKMPVFGADLWASDWNVMTPKEELELLMGRLRRAKSGIVLLHDTKKQTAEMLPAFLAELKAEGFQLVQIVPGDAPPSQKQAPAGWKSETEATLKKMGIRGPKTASPKVGLPLQEQKDPAPRM</sequence>
<comment type="caution">
    <text evidence="10">The sequence shown here is derived from an EMBL/GenBank/DDBJ whole genome shotgun (WGS) entry which is preliminary data.</text>
</comment>
<comment type="similarity">
    <text evidence="2">Belongs to the polysaccharide deacetylase family.</text>
</comment>
<evidence type="ECO:0000256" key="6">
    <source>
        <dbReference type="ARBA" id="ARBA00032976"/>
    </source>
</evidence>
<evidence type="ECO:0000256" key="5">
    <source>
        <dbReference type="ARBA" id="ARBA00022801"/>
    </source>
</evidence>
<evidence type="ECO:0000256" key="8">
    <source>
        <dbReference type="SAM" id="SignalP"/>
    </source>
</evidence>
<dbReference type="CDD" id="cd10917">
    <property type="entry name" value="CE4_NodB_like_6s_7s"/>
    <property type="match status" value="1"/>
</dbReference>
<dbReference type="PANTHER" id="PTHR10587">
    <property type="entry name" value="GLYCOSYL TRANSFERASE-RELATED"/>
    <property type="match status" value="1"/>
</dbReference>
<dbReference type="PANTHER" id="PTHR10587:SF133">
    <property type="entry name" value="CHITIN DEACETYLASE 1-RELATED"/>
    <property type="match status" value="1"/>
</dbReference>
<dbReference type="SUPFAM" id="SSF88713">
    <property type="entry name" value="Glycoside hydrolase/deacetylase"/>
    <property type="match status" value="1"/>
</dbReference>
<gene>
    <name evidence="10" type="ORF">K2U94_09995</name>
</gene>
<name>A0ABS9Z636_9HYPH</name>
<protein>
    <recommendedName>
        <fullName evidence="3">Chitooligosaccharide deacetylase</fullName>
    </recommendedName>
    <alternativeName>
        <fullName evidence="6">Nodulation protein B</fullName>
    </alternativeName>
</protein>
<dbReference type="PROSITE" id="PS51677">
    <property type="entry name" value="NODB"/>
    <property type="match status" value="1"/>
</dbReference>
<feature type="signal peptide" evidence="8">
    <location>
        <begin position="1"/>
        <end position="22"/>
    </location>
</feature>
<accession>A0ABS9Z636</accession>
<evidence type="ECO:0000256" key="3">
    <source>
        <dbReference type="ARBA" id="ARBA00020071"/>
    </source>
</evidence>
<dbReference type="InterPro" id="IPR002509">
    <property type="entry name" value="NODB_dom"/>
</dbReference>
<evidence type="ECO:0000256" key="2">
    <source>
        <dbReference type="ARBA" id="ARBA00010973"/>
    </source>
</evidence>
<organism evidence="10 11">
    <name type="scientific">Candidatus Rhodoblastus alkanivorans</name>
    <dbReference type="NCBI Taxonomy" id="2954117"/>
    <lineage>
        <taxon>Bacteria</taxon>
        <taxon>Pseudomonadati</taxon>
        <taxon>Pseudomonadota</taxon>
        <taxon>Alphaproteobacteria</taxon>
        <taxon>Hyphomicrobiales</taxon>
        <taxon>Rhodoblastaceae</taxon>
        <taxon>Rhodoblastus</taxon>
    </lineage>
</organism>
<dbReference type="InterPro" id="IPR050248">
    <property type="entry name" value="Polysacc_deacetylase_ArnD"/>
</dbReference>
<feature type="region of interest" description="Disordered" evidence="7">
    <location>
        <begin position="243"/>
        <end position="292"/>
    </location>
</feature>
<evidence type="ECO:0000256" key="4">
    <source>
        <dbReference type="ARBA" id="ARBA00022723"/>
    </source>
</evidence>